<evidence type="ECO:0000313" key="8">
    <source>
        <dbReference type="EMBL" id="SDD80118.1"/>
    </source>
</evidence>
<reference evidence="9" key="1">
    <citation type="submission" date="2016-10" db="EMBL/GenBank/DDBJ databases">
        <authorList>
            <person name="Varghese N."/>
            <person name="Submissions S."/>
        </authorList>
    </citation>
    <scope>NUCLEOTIDE SEQUENCE [LARGE SCALE GENOMIC DNA]</scope>
    <source>
        <strain evidence="9">CGMCC 4.3516</strain>
    </source>
</reference>
<dbReference type="GO" id="GO:0017004">
    <property type="term" value="P:cytochrome complex assembly"/>
    <property type="evidence" value="ECO:0007669"/>
    <property type="project" value="InterPro"/>
</dbReference>
<proteinExistence type="inferred from homology"/>
<evidence type="ECO:0000256" key="5">
    <source>
        <dbReference type="ARBA" id="ARBA00023136"/>
    </source>
</evidence>
<dbReference type="InterPro" id="IPR003834">
    <property type="entry name" value="Cyt_c_assmbl_TM_dom"/>
</dbReference>
<dbReference type="Proteomes" id="UP000198949">
    <property type="component" value="Unassembled WGS sequence"/>
</dbReference>
<dbReference type="PANTHER" id="PTHR31272">
    <property type="entry name" value="CYTOCHROME C-TYPE BIOGENESIS PROTEIN HI_1454-RELATED"/>
    <property type="match status" value="1"/>
</dbReference>
<dbReference type="PANTHER" id="PTHR31272:SF4">
    <property type="entry name" value="CYTOCHROME C-TYPE BIOGENESIS PROTEIN HI_1454-RELATED"/>
    <property type="match status" value="1"/>
</dbReference>
<comment type="similarity">
    <text evidence="2">Belongs to the DsbD family.</text>
</comment>
<dbReference type="EMBL" id="FNAD01000007">
    <property type="protein sequence ID" value="SDD80118.1"/>
    <property type="molecule type" value="Genomic_DNA"/>
</dbReference>
<sequence>MVELPLAFALIAGAVAAVNPCGFALLPVYAGFLISGEAGEVVTRRQALARAGLFSLAVTTGFVAVFGAFGLVISFVAVNLAAVLPWVTVGVGVSVAAVGMWLLLGRELPSFLPRIGGREVRRSFGSMTVFGLLYALASLSCTVAPFLAVMAQTFRSASVLGGTLVFLTYALGMALVVGAVSLAIALARQGMVAWMKRQYPKVTRVVGALLLVAGLYVAYYGWWDMRVLGGGDPSDPVVEGARTVQRSLEEIVRSVFGG</sequence>
<gene>
    <name evidence="8" type="ORF">SAMN05216270_107280</name>
</gene>
<organism evidence="8 9">
    <name type="scientific">Glycomyces harbinensis</name>
    <dbReference type="NCBI Taxonomy" id="58114"/>
    <lineage>
        <taxon>Bacteria</taxon>
        <taxon>Bacillati</taxon>
        <taxon>Actinomycetota</taxon>
        <taxon>Actinomycetes</taxon>
        <taxon>Glycomycetales</taxon>
        <taxon>Glycomycetaceae</taxon>
        <taxon>Glycomyces</taxon>
    </lineage>
</organism>
<accession>A0A1G6XPL4</accession>
<keyword evidence="9" id="KW-1185">Reference proteome</keyword>
<keyword evidence="4 6" id="KW-1133">Transmembrane helix</keyword>
<evidence type="ECO:0000256" key="1">
    <source>
        <dbReference type="ARBA" id="ARBA00004141"/>
    </source>
</evidence>
<feature type="transmembrane region" description="Helical" evidence="6">
    <location>
        <begin position="83"/>
        <end position="104"/>
    </location>
</feature>
<keyword evidence="3 6" id="KW-0812">Transmembrane</keyword>
<comment type="subcellular location">
    <subcellularLocation>
        <location evidence="1">Membrane</location>
        <topology evidence="1">Multi-pass membrane protein</topology>
    </subcellularLocation>
</comment>
<dbReference type="OrthoDB" id="5244297at2"/>
<feature type="transmembrane region" description="Helical" evidence="6">
    <location>
        <begin position="53"/>
        <end position="77"/>
    </location>
</feature>
<dbReference type="AlphaFoldDB" id="A0A1G6XPL4"/>
<evidence type="ECO:0000256" key="3">
    <source>
        <dbReference type="ARBA" id="ARBA00022692"/>
    </source>
</evidence>
<dbReference type="STRING" id="58114.SAMN05216270_107280"/>
<evidence type="ECO:0000256" key="4">
    <source>
        <dbReference type="ARBA" id="ARBA00022989"/>
    </source>
</evidence>
<name>A0A1G6XPL4_9ACTN</name>
<feature type="transmembrane region" description="Helical" evidence="6">
    <location>
        <begin position="205"/>
        <end position="223"/>
    </location>
</feature>
<feature type="domain" description="Cytochrome C biogenesis protein transmembrane" evidence="7">
    <location>
        <begin position="6"/>
        <end position="216"/>
    </location>
</feature>
<evidence type="ECO:0000256" key="2">
    <source>
        <dbReference type="ARBA" id="ARBA00006143"/>
    </source>
</evidence>
<feature type="transmembrane region" description="Helical" evidence="6">
    <location>
        <begin position="159"/>
        <end position="184"/>
    </location>
</feature>
<evidence type="ECO:0000256" key="6">
    <source>
        <dbReference type="SAM" id="Phobius"/>
    </source>
</evidence>
<protein>
    <submittedName>
        <fullName evidence="8">Cytochrome c biogenesis protein CcdA</fullName>
    </submittedName>
</protein>
<feature type="transmembrane region" description="Helical" evidence="6">
    <location>
        <begin position="124"/>
        <end position="147"/>
    </location>
</feature>
<evidence type="ECO:0000259" key="7">
    <source>
        <dbReference type="Pfam" id="PF02683"/>
    </source>
</evidence>
<evidence type="ECO:0000313" key="9">
    <source>
        <dbReference type="Proteomes" id="UP000198949"/>
    </source>
</evidence>
<feature type="transmembrane region" description="Helical" evidence="6">
    <location>
        <begin position="6"/>
        <end position="32"/>
    </location>
</feature>
<dbReference type="Pfam" id="PF02683">
    <property type="entry name" value="DsbD_TM"/>
    <property type="match status" value="1"/>
</dbReference>
<dbReference type="GO" id="GO:0016020">
    <property type="term" value="C:membrane"/>
    <property type="evidence" value="ECO:0007669"/>
    <property type="project" value="UniProtKB-SubCell"/>
</dbReference>
<dbReference type="RefSeq" id="WP_091035883.1">
    <property type="nucleotide sequence ID" value="NZ_FNAD01000007.1"/>
</dbReference>
<keyword evidence="5 6" id="KW-0472">Membrane</keyword>
<dbReference type="InterPro" id="IPR051790">
    <property type="entry name" value="Cytochrome_c-biogenesis_DsbD"/>
</dbReference>